<feature type="region of interest" description="Disordered" evidence="1">
    <location>
        <begin position="1"/>
        <end position="20"/>
    </location>
</feature>
<name>A0A644YYP7_9ZZZZ</name>
<dbReference type="EMBL" id="VSSQ01006676">
    <property type="protein sequence ID" value="MPM33497.1"/>
    <property type="molecule type" value="Genomic_DNA"/>
</dbReference>
<evidence type="ECO:0000256" key="1">
    <source>
        <dbReference type="SAM" id="MobiDB-lite"/>
    </source>
</evidence>
<reference evidence="2" key="1">
    <citation type="submission" date="2019-08" db="EMBL/GenBank/DDBJ databases">
        <authorList>
            <person name="Kucharzyk K."/>
            <person name="Murdoch R.W."/>
            <person name="Higgins S."/>
            <person name="Loffler F."/>
        </authorList>
    </citation>
    <scope>NUCLEOTIDE SEQUENCE</scope>
</reference>
<comment type="caution">
    <text evidence="2">The sequence shown here is derived from an EMBL/GenBank/DDBJ whole genome shotgun (WGS) entry which is preliminary data.</text>
</comment>
<accession>A0A644YYP7</accession>
<protein>
    <submittedName>
        <fullName evidence="2">Uncharacterized protein</fullName>
    </submittedName>
</protein>
<gene>
    <name evidence="2" type="ORF">SDC9_80073</name>
</gene>
<dbReference type="AlphaFoldDB" id="A0A644YYP7"/>
<evidence type="ECO:0000313" key="2">
    <source>
        <dbReference type="EMBL" id="MPM33497.1"/>
    </source>
</evidence>
<proteinExistence type="predicted"/>
<organism evidence="2">
    <name type="scientific">bioreactor metagenome</name>
    <dbReference type="NCBI Taxonomy" id="1076179"/>
    <lineage>
        <taxon>unclassified sequences</taxon>
        <taxon>metagenomes</taxon>
        <taxon>ecological metagenomes</taxon>
    </lineage>
</organism>
<sequence length="226" mass="25386">MNDRVIQKRKRVRAAPPAGGVGRVPPVRGPAVALVFVETVKVANVLRVAHAFEHAHVLAARKHKAAFERGVDVDHRARDVFLFVKLAVAQAVRLRGDKIAPDQRLVRDFLCLARRNFREVDHLEHLIQIPLAGSARVRIGIKNVQRVKLLVLRIDAVTGKSAPKAVGALVHAGHGVRDETSRNEVALLRKDSRDRTAGRNADFTFPQRHSRFSLRVRFLFLRLFWG</sequence>